<dbReference type="AlphaFoldDB" id="A0A9D1GPD5"/>
<evidence type="ECO:0000313" key="3">
    <source>
        <dbReference type="EMBL" id="HIT47195.1"/>
    </source>
</evidence>
<reference evidence="3" key="2">
    <citation type="journal article" date="2021" name="PeerJ">
        <title>Extensive microbial diversity within the chicken gut microbiome revealed by metagenomics and culture.</title>
        <authorList>
            <person name="Gilroy R."/>
            <person name="Ravi A."/>
            <person name="Getino M."/>
            <person name="Pursley I."/>
            <person name="Horton D.L."/>
            <person name="Alikhan N.F."/>
            <person name="Baker D."/>
            <person name="Gharbi K."/>
            <person name="Hall N."/>
            <person name="Watson M."/>
            <person name="Adriaenssens E.M."/>
            <person name="Foster-Nyarko E."/>
            <person name="Jarju S."/>
            <person name="Secka A."/>
            <person name="Antonio M."/>
            <person name="Oren A."/>
            <person name="Chaudhuri R.R."/>
            <person name="La Ragione R."/>
            <person name="Hildebrand F."/>
            <person name="Pallen M.J."/>
        </authorList>
    </citation>
    <scope>NUCLEOTIDE SEQUENCE</scope>
    <source>
        <strain evidence="3">ChiHecec2B26-709</strain>
    </source>
</reference>
<feature type="short sequence motif" description="Gly-cisPro motif, important for rejection of L-amino acids" evidence="2">
    <location>
        <begin position="138"/>
        <end position="139"/>
    </location>
</feature>
<comment type="function">
    <text evidence="2">An aminoacyl-tRNA editing enzyme that deacylates mischarged D-aminoacyl-tRNAs. Also deacylates mischarged glycyl-tRNA(Ala), protecting cells against glycine mischarging by AlaRS. Acts via tRNA-based rather than protein-based catalysis; rejects L-amino acids rather than detecting D-amino acids in the active site. By recycling D-aminoacyl-tRNA to D-amino acids and free tRNA molecules, this enzyme counteracts the toxicity associated with the formation of D-aminoacyl-tRNA entities in vivo and helps enforce protein L-homochirality.</text>
</comment>
<dbReference type="Proteomes" id="UP000886881">
    <property type="component" value="Unassembled WGS sequence"/>
</dbReference>
<comment type="similarity">
    <text evidence="1 2">Belongs to the DTD family.</text>
</comment>
<name>A0A9D1GPD5_9BACT</name>
<dbReference type="EMBL" id="DVLC01000094">
    <property type="protein sequence ID" value="HIT47195.1"/>
    <property type="molecule type" value="Genomic_DNA"/>
</dbReference>
<evidence type="ECO:0000256" key="1">
    <source>
        <dbReference type="ARBA" id="ARBA00009673"/>
    </source>
</evidence>
<organism evidence="3 4">
    <name type="scientific">Candidatus Cryptobacteroides merdipullorum</name>
    <dbReference type="NCBI Taxonomy" id="2840771"/>
    <lineage>
        <taxon>Bacteria</taxon>
        <taxon>Pseudomonadati</taxon>
        <taxon>Bacteroidota</taxon>
        <taxon>Bacteroidia</taxon>
        <taxon>Bacteroidales</taxon>
        <taxon>Candidatus Cryptobacteroides</taxon>
    </lineage>
</organism>
<comment type="catalytic activity">
    <reaction evidence="2">
        <text>a D-aminoacyl-tRNA + H2O = a tRNA + a D-alpha-amino acid + H(+)</text>
        <dbReference type="Rhea" id="RHEA:13953"/>
        <dbReference type="Rhea" id="RHEA-COMP:10123"/>
        <dbReference type="Rhea" id="RHEA-COMP:10124"/>
        <dbReference type="ChEBI" id="CHEBI:15377"/>
        <dbReference type="ChEBI" id="CHEBI:15378"/>
        <dbReference type="ChEBI" id="CHEBI:59871"/>
        <dbReference type="ChEBI" id="CHEBI:78442"/>
        <dbReference type="ChEBI" id="CHEBI:79333"/>
        <dbReference type="EC" id="3.1.1.96"/>
    </reaction>
</comment>
<dbReference type="GO" id="GO:0106026">
    <property type="term" value="F:Gly-tRNA(Ala) deacylase activity"/>
    <property type="evidence" value="ECO:0007669"/>
    <property type="project" value="UniProtKB-UniRule"/>
</dbReference>
<dbReference type="Pfam" id="PF02580">
    <property type="entry name" value="Tyr_Deacylase"/>
    <property type="match status" value="1"/>
</dbReference>
<protein>
    <recommendedName>
        <fullName evidence="2">D-aminoacyl-tRNA deacylase</fullName>
        <shortName evidence="2">DTD</shortName>
        <ecNumber evidence="2">3.1.1.96</ecNumber>
    </recommendedName>
    <alternativeName>
        <fullName evidence="2">Gly-tRNA(Ala) deacylase</fullName>
        <ecNumber evidence="2">3.1.1.-</ecNumber>
    </alternativeName>
</protein>
<dbReference type="Gene3D" id="3.50.80.10">
    <property type="entry name" value="D-tyrosyl-tRNA(Tyr) deacylase"/>
    <property type="match status" value="1"/>
</dbReference>
<dbReference type="GO" id="GO:0019478">
    <property type="term" value="P:D-amino acid catabolic process"/>
    <property type="evidence" value="ECO:0007669"/>
    <property type="project" value="UniProtKB-UniRule"/>
</dbReference>
<keyword evidence="2" id="KW-0694">RNA-binding</keyword>
<keyword evidence="2" id="KW-0963">Cytoplasm</keyword>
<comment type="domain">
    <text evidence="2">A Gly-cisPro motif from one monomer fits into the active site of the other monomer to allow specific chiral rejection of L-amino acids.</text>
</comment>
<evidence type="ECO:0000313" key="4">
    <source>
        <dbReference type="Proteomes" id="UP000886881"/>
    </source>
</evidence>
<keyword evidence="2 3" id="KW-0378">Hydrolase</keyword>
<dbReference type="EC" id="3.1.1.-" evidence="2"/>
<sequence length="150" mass="15965">MRLVIQRVLRASVSVEGGIVSEIGKGLMILVGVENGDTAEDAAWLASKAARLRIFDDADGVMNLGVIDVGGGILAVSQFTLTASTRKGNRPSYIRAAGHETAVPLYEDFCRMLSEESGIEVCKGIFGADMQVALVNDGPVTIIIDSRLRE</sequence>
<dbReference type="GO" id="GO:0051500">
    <property type="term" value="F:D-tyrosyl-tRNA(Tyr) deacylase activity"/>
    <property type="evidence" value="ECO:0007669"/>
    <property type="project" value="TreeGrafter"/>
</dbReference>
<evidence type="ECO:0000256" key="2">
    <source>
        <dbReference type="HAMAP-Rule" id="MF_00518"/>
    </source>
</evidence>
<dbReference type="FunFam" id="3.50.80.10:FF:000001">
    <property type="entry name" value="D-aminoacyl-tRNA deacylase"/>
    <property type="match status" value="1"/>
</dbReference>
<comment type="caution">
    <text evidence="3">The sequence shown here is derived from an EMBL/GenBank/DDBJ whole genome shotgun (WGS) entry which is preliminary data.</text>
</comment>
<gene>
    <name evidence="2" type="primary">dtd</name>
    <name evidence="3" type="ORF">IAC35_04990</name>
</gene>
<comment type="catalytic activity">
    <reaction evidence="2">
        <text>glycyl-tRNA(Ala) + H2O = tRNA(Ala) + glycine + H(+)</text>
        <dbReference type="Rhea" id="RHEA:53744"/>
        <dbReference type="Rhea" id="RHEA-COMP:9657"/>
        <dbReference type="Rhea" id="RHEA-COMP:13640"/>
        <dbReference type="ChEBI" id="CHEBI:15377"/>
        <dbReference type="ChEBI" id="CHEBI:15378"/>
        <dbReference type="ChEBI" id="CHEBI:57305"/>
        <dbReference type="ChEBI" id="CHEBI:78442"/>
        <dbReference type="ChEBI" id="CHEBI:78522"/>
    </reaction>
</comment>
<dbReference type="PANTHER" id="PTHR10472:SF5">
    <property type="entry name" value="D-AMINOACYL-TRNA DEACYLASE 1"/>
    <property type="match status" value="1"/>
</dbReference>
<dbReference type="InterPro" id="IPR003732">
    <property type="entry name" value="Daa-tRNA_deacyls_DTD"/>
</dbReference>
<dbReference type="EC" id="3.1.1.96" evidence="2"/>
<reference evidence="3" key="1">
    <citation type="submission" date="2020-10" db="EMBL/GenBank/DDBJ databases">
        <authorList>
            <person name="Gilroy R."/>
        </authorList>
    </citation>
    <scope>NUCLEOTIDE SEQUENCE</scope>
    <source>
        <strain evidence="3">ChiHecec2B26-709</strain>
    </source>
</reference>
<dbReference type="SUPFAM" id="SSF69500">
    <property type="entry name" value="DTD-like"/>
    <property type="match status" value="1"/>
</dbReference>
<dbReference type="PANTHER" id="PTHR10472">
    <property type="entry name" value="D-TYROSYL-TRNA TYR DEACYLASE"/>
    <property type="match status" value="1"/>
</dbReference>
<proteinExistence type="inferred from homology"/>
<dbReference type="InterPro" id="IPR023509">
    <property type="entry name" value="DTD-like_sf"/>
</dbReference>
<dbReference type="GO" id="GO:0000049">
    <property type="term" value="F:tRNA binding"/>
    <property type="evidence" value="ECO:0007669"/>
    <property type="project" value="UniProtKB-UniRule"/>
</dbReference>
<accession>A0A9D1GPD5</accession>
<comment type="subcellular location">
    <subcellularLocation>
        <location evidence="2">Cytoplasm</location>
    </subcellularLocation>
</comment>
<dbReference type="GO" id="GO:0005737">
    <property type="term" value="C:cytoplasm"/>
    <property type="evidence" value="ECO:0007669"/>
    <property type="project" value="UniProtKB-SubCell"/>
</dbReference>
<dbReference type="NCBIfam" id="TIGR00256">
    <property type="entry name" value="D-aminoacyl-tRNA deacylase"/>
    <property type="match status" value="1"/>
</dbReference>
<keyword evidence="2" id="KW-0820">tRNA-binding</keyword>
<dbReference type="HAMAP" id="MF_00518">
    <property type="entry name" value="Deacylase_Dtd"/>
    <property type="match status" value="1"/>
</dbReference>
<comment type="subunit">
    <text evidence="2">Homodimer.</text>
</comment>
<dbReference type="GO" id="GO:0043908">
    <property type="term" value="F:Ser(Gly)-tRNA(Ala) hydrolase activity"/>
    <property type="evidence" value="ECO:0007669"/>
    <property type="project" value="UniProtKB-UniRule"/>
</dbReference>